<protein>
    <submittedName>
        <fullName evidence="9">Peptide/nickel transport system permease protein</fullName>
    </submittedName>
</protein>
<feature type="domain" description="ABC transmembrane type-1" evidence="8">
    <location>
        <begin position="102"/>
        <end position="318"/>
    </location>
</feature>
<dbReference type="Pfam" id="PF19300">
    <property type="entry name" value="BPD_transp_1_N"/>
    <property type="match status" value="1"/>
</dbReference>
<organism evidence="9 10">
    <name type="scientific">Actinopolymorpha pittospori</name>
    <dbReference type="NCBI Taxonomy" id="648752"/>
    <lineage>
        <taxon>Bacteria</taxon>
        <taxon>Bacillati</taxon>
        <taxon>Actinomycetota</taxon>
        <taxon>Actinomycetes</taxon>
        <taxon>Propionibacteriales</taxon>
        <taxon>Actinopolymorphaceae</taxon>
        <taxon>Actinopolymorpha</taxon>
    </lineage>
</organism>
<feature type="transmembrane region" description="Helical" evidence="7">
    <location>
        <begin position="195"/>
        <end position="214"/>
    </location>
</feature>
<reference evidence="9" key="1">
    <citation type="submission" date="2020-10" db="EMBL/GenBank/DDBJ databases">
        <title>Sequencing the genomes of 1000 actinobacteria strains.</title>
        <authorList>
            <person name="Klenk H.-P."/>
        </authorList>
    </citation>
    <scope>NUCLEOTIDE SEQUENCE</scope>
    <source>
        <strain evidence="9">DSM 45354</strain>
    </source>
</reference>
<keyword evidence="2 7" id="KW-0813">Transport</keyword>
<dbReference type="CDD" id="cd06261">
    <property type="entry name" value="TM_PBP2"/>
    <property type="match status" value="1"/>
</dbReference>
<feature type="transmembrane region" description="Helical" evidence="7">
    <location>
        <begin position="9"/>
        <end position="27"/>
    </location>
</feature>
<dbReference type="Proteomes" id="UP000638648">
    <property type="component" value="Unassembled WGS sequence"/>
</dbReference>
<proteinExistence type="inferred from homology"/>
<evidence type="ECO:0000256" key="5">
    <source>
        <dbReference type="ARBA" id="ARBA00022989"/>
    </source>
</evidence>
<evidence type="ECO:0000256" key="7">
    <source>
        <dbReference type="RuleBase" id="RU363032"/>
    </source>
</evidence>
<dbReference type="InterPro" id="IPR045621">
    <property type="entry name" value="BPD_transp_1_N"/>
</dbReference>
<keyword evidence="5 7" id="KW-1133">Transmembrane helix</keyword>
<sequence>MLRYIGRRVLSMIPVVLVISLIVFWIIQLPPGDYVSSHVRALQAEGEVLSAAETQAMRERYGLDQPWYMQYLIWIWGIITRGDLGYSFAYSRPVVDVMGQYMATTLIVAIASMLFTYLVAIPIGVFSAVKQYSLRDYVFTTIGFLGMATPNFLLAIILMYLSYVWFGDPMLGLQSPQFRGDAWSFDRVLDLLKHMIIPVVVIGSASTCELIRVMRGQMLEEMNKPHIMTARAKGVKESKVLRKYPLRAAVNPIVSTLGWSLTGIFTGSTITAIVLNLPTQGPVMLDALLAQDMYLAGAWLGFMAILTVIGTLISDILLAWLDPRVRDERIAKS</sequence>
<dbReference type="PROSITE" id="PS50928">
    <property type="entry name" value="ABC_TM1"/>
    <property type="match status" value="1"/>
</dbReference>
<evidence type="ECO:0000256" key="4">
    <source>
        <dbReference type="ARBA" id="ARBA00022692"/>
    </source>
</evidence>
<comment type="similarity">
    <text evidence="7">Belongs to the binding-protein-dependent transport system permease family.</text>
</comment>
<keyword evidence="4 7" id="KW-0812">Transmembrane</keyword>
<comment type="subcellular location">
    <subcellularLocation>
        <location evidence="1 7">Cell membrane</location>
        <topology evidence="1 7">Multi-pass membrane protein</topology>
    </subcellularLocation>
</comment>
<dbReference type="GO" id="GO:0005886">
    <property type="term" value="C:plasma membrane"/>
    <property type="evidence" value="ECO:0007669"/>
    <property type="project" value="UniProtKB-SubCell"/>
</dbReference>
<dbReference type="GO" id="GO:0055085">
    <property type="term" value="P:transmembrane transport"/>
    <property type="evidence" value="ECO:0007669"/>
    <property type="project" value="InterPro"/>
</dbReference>
<keyword evidence="10" id="KW-1185">Reference proteome</keyword>
<dbReference type="Pfam" id="PF00528">
    <property type="entry name" value="BPD_transp_1"/>
    <property type="match status" value="1"/>
</dbReference>
<keyword evidence="3" id="KW-1003">Cell membrane</keyword>
<name>A0A927MNS9_9ACTN</name>
<dbReference type="RefSeq" id="WP_192748403.1">
    <property type="nucleotide sequence ID" value="NZ_BAABJL010000077.1"/>
</dbReference>
<keyword evidence="6 7" id="KW-0472">Membrane</keyword>
<evidence type="ECO:0000313" key="10">
    <source>
        <dbReference type="Proteomes" id="UP000638648"/>
    </source>
</evidence>
<evidence type="ECO:0000256" key="6">
    <source>
        <dbReference type="ARBA" id="ARBA00023136"/>
    </source>
</evidence>
<gene>
    <name evidence="9" type="ORF">HEB94_000489</name>
</gene>
<dbReference type="PANTHER" id="PTHR30465:SF43">
    <property type="entry name" value="OLIGOPEPTIDE ABC TRANSPORTER, PERMEASE PROTEIN"/>
    <property type="match status" value="1"/>
</dbReference>
<feature type="transmembrane region" description="Helical" evidence="7">
    <location>
        <begin position="249"/>
        <end position="274"/>
    </location>
</feature>
<comment type="caution">
    <text evidence="9">The sequence shown here is derived from an EMBL/GenBank/DDBJ whole genome shotgun (WGS) entry which is preliminary data.</text>
</comment>
<dbReference type="InterPro" id="IPR000515">
    <property type="entry name" value="MetI-like"/>
</dbReference>
<dbReference type="SUPFAM" id="SSF161098">
    <property type="entry name" value="MetI-like"/>
    <property type="match status" value="1"/>
</dbReference>
<evidence type="ECO:0000256" key="2">
    <source>
        <dbReference type="ARBA" id="ARBA00022448"/>
    </source>
</evidence>
<feature type="transmembrane region" description="Helical" evidence="7">
    <location>
        <begin position="101"/>
        <end position="125"/>
    </location>
</feature>
<evidence type="ECO:0000259" key="8">
    <source>
        <dbReference type="PROSITE" id="PS50928"/>
    </source>
</evidence>
<accession>A0A927MNS9</accession>
<dbReference type="AlphaFoldDB" id="A0A927MNS9"/>
<dbReference type="InterPro" id="IPR035906">
    <property type="entry name" value="MetI-like_sf"/>
</dbReference>
<dbReference type="PANTHER" id="PTHR30465">
    <property type="entry name" value="INNER MEMBRANE ABC TRANSPORTER"/>
    <property type="match status" value="1"/>
</dbReference>
<dbReference type="EMBL" id="JADBEM010000001">
    <property type="protein sequence ID" value="MBE1603641.1"/>
    <property type="molecule type" value="Genomic_DNA"/>
</dbReference>
<evidence type="ECO:0000256" key="3">
    <source>
        <dbReference type="ARBA" id="ARBA00022475"/>
    </source>
</evidence>
<evidence type="ECO:0000256" key="1">
    <source>
        <dbReference type="ARBA" id="ARBA00004651"/>
    </source>
</evidence>
<feature type="transmembrane region" description="Helical" evidence="7">
    <location>
        <begin position="137"/>
        <end position="166"/>
    </location>
</feature>
<evidence type="ECO:0000313" key="9">
    <source>
        <dbReference type="EMBL" id="MBE1603641.1"/>
    </source>
</evidence>
<dbReference type="Gene3D" id="1.10.3720.10">
    <property type="entry name" value="MetI-like"/>
    <property type="match status" value="1"/>
</dbReference>
<feature type="transmembrane region" description="Helical" evidence="7">
    <location>
        <begin position="294"/>
        <end position="321"/>
    </location>
</feature>